<proteinExistence type="predicted"/>
<dbReference type="Proteomes" id="UP000182466">
    <property type="component" value="Unassembled WGS sequence"/>
</dbReference>
<evidence type="ECO:0000313" key="4">
    <source>
        <dbReference type="Proteomes" id="UP000182466"/>
    </source>
</evidence>
<gene>
    <name evidence="3" type="ORF">SAMN05216236_12063</name>
</gene>
<sequence length="269" mass="28919">MIKRLATAIALCAAVAATATSAQSSLKDIVSIDVLDGGMTARGTYMAALRLTLSEGWKTYWRAPGDAGIPPTFNWRKSRNLGEMDYIWPTPQVFDQNGMQSIGYKDQLVLPVEISPADPSRPMQLRGTIEIGVCRDVCIPATLSIDHQIDRKARRNPAIAAALAQRPYDRREGGVKTATCRLTPIDGGLRIEARIALPSTGGREVAVIEPGNAQIWASQTETSRQGGILTAASDLIHVKNGAYALDRSAVRITVLGRDRAVEIQGCAPG</sequence>
<accession>A0A1I7CWI8</accession>
<dbReference type="AlphaFoldDB" id="A0A1I7CWI8"/>
<evidence type="ECO:0000259" key="2">
    <source>
        <dbReference type="Pfam" id="PF11412"/>
    </source>
</evidence>
<dbReference type="RefSeq" id="WP_027262063.1">
    <property type="nucleotide sequence ID" value="NZ_FPAW01000020.1"/>
</dbReference>
<evidence type="ECO:0000256" key="1">
    <source>
        <dbReference type="SAM" id="SignalP"/>
    </source>
</evidence>
<dbReference type="eggNOG" id="COG4233">
    <property type="taxonomic scope" value="Bacteria"/>
</dbReference>
<feature type="chain" id="PRO_5010180487" evidence="1">
    <location>
        <begin position="23"/>
        <end position="269"/>
    </location>
</feature>
<dbReference type="OrthoDB" id="9811036at2"/>
<dbReference type="STRING" id="999627.SAMN05216236_12063"/>
<keyword evidence="1" id="KW-0732">Signal</keyword>
<organism evidence="3 4">
    <name type="scientific">Sedimentitalea nanhaiensis</name>
    <dbReference type="NCBI Taxonomy" id="999627"/>
    <lineage>
        <taxon>Bacteria</taxon>
        <taxon>Pseudomonadati</taxon>
        <taxon>Pseudomonadota</taxon>
        <taxon>Alphaproteobacteria</taxon>
        <taxon>Rhodobacterales</taxon>
        <taxon>Paracoccaceae</taxon>
        <taxon>Sedimentitalea</taxon>
    </lineage>
</organism>
<feature type="signal peptide" evidence="1">
    <location>
        <begin position="1"/>
        <end position="22"/>
    </location>
</feature>
<keyword evidence="4" id="KW-1185">Reference proteome</keyword>
<dbReference type="EMBL" id="FPAW01000020">
    <property type="protein sequence ID" value="SFU03759.1"/>
    <property type="molecule type" value="Genomic_DNA"/>
</dbReference>
<feature type="domain" description="Thiol:disulfide interchange protein DsbD N-terminal" evidence="2">
    <location>
        <begin position="44"/>
        <end position="142"/>
    </location>
</feature>
<name>A0A1I7CWI8_9RHOB</name>
<dbReference type="InterPro" id="IPR028250">
    <property type="entry name" value="DsbDN"/>
</dbReference>
<dbReference type="Pfam" id="PF11412">
    <property type="entry name" value="DsbD_N"/>
    <property type="match status" value="1"/>
</dbReference>
<protein>
    <submittedName>
        <fullName evidence="3">Disulphide bond corrector protein DsbC</fullName>
    </submittedName>
</protein>
<evidence type="ECO:0000313" key="3">
    <source>
        <dbReference type="EMBL" id="SFU03759.1"/>
    </source>
</evidence>
<reference evidence="3 4" key="1">
    <citation type="submission" date="2016-10" db="EMBL/GenBank/DDBJ databases">
        <authorList>
            <person name="de Groot N.N."/>
        </authorList>
    </citation>
    <scope>NUCLEOTIDE SEQUENCE [LARGE SCALE GENOMIC DNA]</scope>
    <source>
        <strain evidence="3 4">CGMCC 1.10959</strain>
    </source>
</reference>